<dbReference type="KEGG" id="vg:3416169"/>
<reference evidence="1" key="1">
    <citation type="thesis" date="2012" institute="CNRS">
        <title>Hsp70 in life cycle of bacteriophages.</title>
        <authorList>
            <person name="Perrody E.P."/>
        </authorList>
    </citation>
    <scope>NUCLEOTIDE SEQUENCE</scope>
    <source>
        <strain evidence="1">RB43-GVA</strain>
    </source>
</reference>
<dbReference type="GeneID" id="3416169"/>
<dbReference type="RefSeq" id="YP_239166.1">
    <property type="nucleotide sequence ID" value="NC_007023.1"/>
</dbReference>
<dbReference type="Proteomes" id="UP000211060">
    <property type="component" value="Segment"/>
</dbReference>
<sequence>MKNKIYAYLTEHTIVRVILVDGPIATVETSDNPMALPLKTSVGTFSDIINEMRKHSIVYLYKAEVYPYPSVYGPADDNNIMIRWGYIE</sequence>
<evidence type="ECO:0000313" key="1">
    <source>
        <dbReference type="EMBL" id="CCK74034.1"/>
    </source>
</evidence>
<name>K8DVV3_9CAUD</name>
<evidence type="ECO:0000313" key="3">
    <source>
        <dbReference type="Proteomes" id="UP000211060"/>
    </source>
</evidence>
<evidence type="ECO:0000313" key="2">
    <source>
        <dbReference type="Proteomes" id="UP000001467"/>
    </source>
</evidence>
<accession>K8DVV3</accession>
<dbReference type="Proteomes" id="UP000001467">
    <property type="component" value="Segment"/>
</dbReference>
<organism evidence="1 3">
    <name type="scientific">Pseudotevenvirus RB43</name>
    <dbReference type="NCBI Taxonomy" id="115991"/>
    <lineage>
        <taxon>Viruses</taxon>
        <taxon>Duplodnaviria</taxon>
        <taxon>Heunggongvirae</taxon>
        <taxon>Uroviricota</taxon>
        <taxon>Caudoviricetes</taxon>
        <taxon>Pantevenvirales</taxon>
        <taxon>Straboviridae</taxon>
        <taxon>Pseudotevenvirus</taxon>
    </lineage>
</organism>
<dbReference type="EMBL" id="HE858210">
    <property type="protein sequence ID" value="CCK74034.1"/>
    <property type="molecule type" value="Genomic_DNA"/>
</dbReference>
<proteinExistence type="predicted"/>
<dbReference type="EMBL" id="HE981739">
    <property type="protein sequence ID" value="CCL97651.1"/>
    <property type="molecule type" value="Genomic_DNA"/>
</dbReference>
<reference evidence="2 3" key="2">
    <citation type="journal article" date="2012" name="PLoS Genet.">
        <title>A Bacteriophage-Encoded J-Domain Protein Interacts with the DnaK/Hsp70 Chaperone and Stabilizes the Heat-Shock Factor ?(32) of Escherichia coli.</title>
        <authorList>
            <person name="Perrody E."/>
            <person name="Cirinesi A.M."/>
            <person name="Desplats C."/>
            <person name="Keppel F."/>
            <person name="Schwager F."/>
            <person name="Tranier S."/>
            <person name="Georgopoulos C."/>
            <person name="Genevaux P."/>
        </authorList>
    </citation>
    <scope>NUCLEOTIDE SEQUENCE [LARGE SCALE GENOMIC DNA]</scope>
    <source>
        <strain evidence="1">RB43-GVA</strain>
    </source>
</reference>
<protein>
    <submittedName>
        <fullName evidence="1">Uncharacterized protein</fullName>
    </submittedName>
</protein>